<evidence type="ECO:0000256" key="3">
    <source>
        <dbReference type="ARBA" id="ARBA00022692"/>
    </source>
</evidence>
<keyword evidence="4 8" id="KW-0732">Signal</keyword>
<evidence type="ECO:0000256" key="8">
    <source>
        <dbReference type="SAM" id="SignalP"/>
    </source>
</evidence>
<dbReference type="PANTHER" id="PTHR34501:SF9">
    <property type="entry name" value="MAJOR OUTER MEMBRANE PROTEIN P.IA"/>
    <property type="match status" value="1"/>
</dbReference>
<keyword evidence="6" id="KW-0626">Porin</keyword>
<keyword evidence="2" id="KW-1134">Transmembrane beta strand</keyword>
<evidence type="ECO:0000313" key="10">
    <source>
        <dbReference type="Proteomes" id="UP000003604"/>
    </source>
</evidence>
<comment type="caution">
    <text evidence="9">The sequence shown here is derived from an EMBL/GenBank/DDBJ whole genome shotgun (WGS) entry which is preliminary data.</text>
</comment>
<evidence type="ECO:0000256" key="1">
    <source>
        <dbReference type="ARBA" id="ARBA00022448"/>
    </source>
</evidence>
<dbReference type="RefSeq" id="WP_005504301.1">
    <property type="nucleotide sequence ID" value="NZ_ADAQ01000012.1"/>
</dbReference>
<protein>
    <submittedName>
        <fullName evidence="9">Outer membrane protein</fullName>
    </submittedName>
</protein>
<dbReference type="SUPFAM" id="SSF56935">
    <property type="entry name" value="Porins"/>
    <property type="match status" value="1"/>
</dbReference>
<evidence type="ECO:0000256" key="2">
    <source>
        <dbReference type="ARBA" id="ARBA00022452"/>
    </source>
</evidence>
<keyword evidence="2" id="KW-0472">Membrane</keyword>
<dbReference type="OrthoDB" id="6211646at2"/>
<evidence type="ECO:0000256" key="5">
    <source>
        <dbReference type="ARBA" id="ARBA00023065"/>
    </source>
</evidence>
<keyword evidence="7" id="KW-0998">Cell outer membrane</keyword>
<organism evidence="9 10">
    <name type="scientific">Grimontia hollisae CIP 101886</name>
    <dbReference type="NCBI Taxonomy" id="675812"/>
    <lineage>
        <taxon>Bacteria</taxon>
        <taxon>Pseudomonadati</taxon>
        <taxon>Pseudomonadota</taxon>
        <taxon>Gammaproteobacteria</taxon>
        <taxon>Vibrionales</taxon>
        <taxon>Vibrionaceae</taxon>
        <taxon>Grimontia</taxon>
    </lineage>
</organism>
<feature type="chain" id="PRO_5003008184" evidence="8">
    <location>
        <begin position="21"/>
        <end position="329"/>
    </location>
</feature>
<dbReference type="Gene3D" id="2.40.160.10">
    <property type="entry name" value="Porin"/>
    <property type="match status" value="1"/>
</dbReference>
<keyword evidence="5" id="KW-0406">Ion transport</keyword>
<dbReference type="Proteomes" id="UP000003604">
    <property type="component" value="Unassembled WGS sequence"/>
</dbReference>
<feature type="signal peptide" evidence="8">
    <location>
        <begin position="1"/>
        <end position="20"/>
    </location>
</feature>
<evidence type="ECO:0000313" key="9">
    <source>
        <dbReference type="EMBL" id="EEY71730.1"/>
    </source>
</evidence>
<evidence type="ECO:0000256" key="4">
    <source>
        <dbReference type="ARBA" id="ARBA00022729"/>
    </source>
</evidence>
<gene>
    <name evidence="9" type="ORF">VHA_002152</name>
</gene>
<keyword evidence="10" id="KW-1185">Reference proteome</keyword>
<accession>D0I9L5</accession>
<dbReference type="GO" id="GO:0046930">
    <property type="term" value="C:pore complex"/>
    <property type="evidence" value="ECO:0007669"/>
    <property type="project" value="UniProtKB-KW"/>
</dbReference>
<proteinExistence type="predicted"/>
<dbReference type="AlphaFoldDB" id="D0I9L5"/>
<dbReference type="GO" id="GO:0015288">
    <property type="term" value="F:porin activity"/>
    <property type="evidence" value="ECO:0007669"/>
    <property type="project" value="UniProtKB-KW"/>
</dbReference>
<dbReference type="eggNOG" id="ENOG502ZBCD">
    <property type="taxonomic scope" value="Bacteria"/>
</dbReference>
<evidence type="ECO:0000256" key="6">
    <source>
        <dbReference type="ARBA" id="ARBA00023114"/>
    </source>
</evidence>
<dbReference type="GO" id="GO:0006811">
    <property type="term" value="P:monoatomic ion transport"/>
    <property type="evidence" value="ECO:0007669"/>
    <property type="project" value="UniProtKB-KW"/>
</dbReference>
<keyword evidence="3" id="KW-0812">Transmembrane</keyword>
<dbReference type="InterPro" id="IPR023614">
    <property type="entry name" value="Porin_dom_sf"/>
</dbReference>
<evidence type="ECO:0000256" key="7">
    <source>
        <dbReference type="ARBA" id="ARBA00023237"/>
    </source>
</evidence>
<name>D0I9L5_GRIHO</name>
<sequence length="329" mass="35573">MNKTLLAVVLSSLVAGTAQAATIYKNDNGDNIKAYGGAEVGGTFVSDTDKTPFGTDTTYVDQSFATIGLKGQTGNFYGKFEVDAEREDWTADNNLRLAIDKIMVGFKFADHHALEFGRTDTAYDKVDSFGDMTNELGAGISEAGDQDNTIRYIGNYGSIKLSVSHSLEGWDGETVDGEPVKYSYKTDSLYGAVTNGYIGYYGDDFTVILGGEKGKETEIYSAHAEMEFDNFTLGGLVFDQTKNFNGGKDKNTIGANIGGKYALNSKTNLIATFNYEDTKGDADANIYGVFGADYMYAKNVKLAAEIAAGDVLDKGESGALMFVKAFYWF</sequence>
<dbReference type="EMBL" id="ADAQ01000012">
    <property type="protein sequence ID" value="EEY71730.1"/>
    <property type="molecule type" value="Genomic_DNA"/>
</dbReference>
<keyword evidence="1" id="KW-0813">Transport</keyword>
<dbReference type="InterPro" id="IPR050298">
    <property type="entry name" value="Gram-neg_bact_OMP"/>
</dbReference>
<reference evidence="9 10" key="1">
    <citation type="submission" date="2009-10" db="EMBL/GenBank/DDBJ databases">
        <authorList>
            <consortium name="Los Alamos National Laboratory (LANL)"/>
            <consortium name="National Microbial Pathogen Data Resource (NMPDR)"/>
            <person name="Saunders E.H."/>
            <person name="Munk A.C."/>
            <person name="Tapia R."/>
            <person name="Green L."/>
            <person name="Rogers Y."/>
            <person name="Detter J.C."/>
            <person name="Bruce D."/>
            <person name="Brettin T.S."/>
            <person name="Colwell R.R."/>
            <person name="Huq A."/>
            <person name="Grim C.J."/>
            <person name="Hasan N.A."/>
            <person name="Bartels D."/>
            <person name="Vonstein V."/>
        </authorList>
    </citation>
    <scope>NUCLEOTIDE SEQUENCE [LARGE SCALE GENOMIC DNA]</scope>
    <source>
        <strain evidence="9 10">CIP 101886</strain>
    </source>
</reference>
<dbReference type="PANTHER" id="PTHR34501">
    <property type="entry name" value="PROTEIN YDDL-RELATED"/>
    <property type="match status" value="1"/>
</dbReference>
<dbReference type="GeneID" id="58894436"/>